<reference evidence="2 3" key="1">
    <citation type="submission" date="2018-11" db="EMBL/GenBank/DDBJ databases">
        <authorList>
            <consortium name="Pathogen Informatics"/>
        </authorList>
    </citation>
    <scope>NUCLEOTIDE SEQUENCE [LARGE SCALE GENOMIC DNA]</scope>
</reference>
<feature type="compositionally biased region" description="Polar residues" evidence="1">
    <location>
        <begin position="45"/>
        <end position="54"/>
    </location>
</feature>
<feature type="compositionally biased region" description="Basic and acidic residues" evidence="1">
    <location>
        <begin position="32"/>
        <end position="41"/>
    </location>
</feature>
<organism evidence="2 3">
    <name type="scientific">Dibothriocephalus latus</name>
    <name type="common">Fish tapeworm</name>
    <name type="synonym">Diphyllobothrium latum</name>
    <dbReference type="NCBI Taxonomy" id="60516"/>
    <lineage>
        <taxon>Eukaryota</taxon>
        <taxon>Metazoa</taxon>
        <taxon>Spiralia</taxon>
        <taxon>Lophotrochozoa</taxon>
        <taxon>Platyhelminthes</taxon>
        <taxon>Cestoda</taxon>
        <taxon>Eucestoda</taxon>
        <taxon>Diphyllobothriidea</taxon>
        <taxon>Diphyllobothriidae</taxon>
        <taxon>Dibothriocephalus</taxon>
    </lineage>
</organism>
<dbReference type="EMBL" id="UYRU01041877">
    <property type="protein sequence ID" value="VDK70761.1"/>
    <property type="molecule type" value="Genomic_DNA"/>
</dbReference>
<protein>
    <recommendedName>
        <fullName evidence="4">PH domain-containing protein</fullName>
    </recommendedName>
</protein>
<evidence type="ECO:0000313" key="3">
    <source>
        <dbReference type="Proteomes" id="UP000281553"/>
    </source>
</evidence>
<proteinExistence type="predicted"/>
<accession>A0A3P6U2E7</accession>
<feature type="region of interest" description="Disordered" evidence="1">
    <location>
        <begin position="32"/>
        <end position="65"/>
    </location>
</feature>
<keyword evidence="3" id="KW-1185">Reference proteome</keyword>
<dbReference type="AlphaFoldDB" id="A0A3P6U2E7"/>
<evidence type="ECO:0000313" key="2">
    <source>
        <dbReference type="EMBL" id="VDK70761.1"/>
    </source>
</evidence>
<sequence length="549" mass="61671">MRLFSAMYVARITSKEMQTALSAAKLQDQYQQEERQLEESRLPQSNSAKSRTWLSPSRSPSSPDQQECEFCRKLSKGIPCCFYLRKKARKALHLKFVECRVFLFDQSLLITDDEASTEPGSAGRSMNRFVGDFGRVIRGSRSLTYRLADSPSERGASPQSPPPTWPSKGSFETMYSRCSAKSRAVRATSVSRVISSSSVGSDTRTTSARSAFHLRRHTSAIHTEPEHRRTMLAPTSPIAGITPSTPTLNDPFRQSSYTFQHAIKVNRMSFMVSAWMLHAYHSPHWLASELSVRNLFAESFLFDAATDESNSFLRRQRNLQKLSKLRFIGYSFPESDKEIQDSESPDGTETTYEVEPLHGERVAGDDKSSPLSSPLLADSLCSCPSYVLSTSDNADRLWFAVADESPGSDAVFIFDPGSPPVRDVWLTELKDIQQMQADIQLALQNPKRFLAAIRRQPHSMVSLTSSVYEHKPRLKYQSSALELRSHASPHPWCSLEKDHSDPKPLHIRGVSAPTMTIKKEDSLEEITKINAISFANPKECTCGRAHKNY</sequence>
<dbReference type="Proteomes" id="UP000281553">
    <property type="component" value="Unassembled WGS sequence"/>
</dbReference>
<feature type="region of interest" description="Disordered" evidence="1">
    <location>
        <begin position="148"/>
        <end position="170"/>
    </location>
</feature>
<evidence type="ECO:0008006" key="4">
    <source>
        <dbReference type="Google" id="ProtNLM"/>
    </source>
</evidence>
<evidence type="ECO:0000256" key="1">
    <source>
        <dbReference type="SAM" id="MobiDB-lite"/>
    </source>
</evidence>
<name>A0A3P6U2E7_DIBLA</name>
<gene>
    <name evidence="2" type="ORF">DILT_LOCUS2278</name>
</gene>
<dbReference type="OrthoDB" id="10256089at2759"/>